<comment type="similarity">
    <text evidence="1 5">Belongs to the GcvH family.</text>
</comment>
<gene>
    <name evidence="8" type="ORF">TTAC_LOCUS6938</name>
</gene>
<dbReference type="EMBL" id="UYWX01020333">
    <property type="protein sequence ID" value="VDM31226.1"/>
    <property type="molecule type" value="Genomic_DNA"/>
</dbReference>
<dbReference type="Pfam" id="PF01597">
    <property type="entry name" value="GCV_H"/>
    <property type="match status" value="1"/>
</dbReference>
<comment type="subcellular location">
    <subcellularLocation>
        <location evidence="5">Mitochondrion</location>
    </subcellularLocation>
</comment>
<dbReference type="PROSITE" id="PS50968">
    <property type="entry name" value="BIOTINYL_LIPOYL"/>
    <property type="match status" value="1"/>
</dbReference>
<organism evidence="10">
    <name type="scientific">Hydatigena taeniaeformis</name>
    <name type="common">Feline tapeworm</name>
    <name type="synonym">Taenia taeniaeformis</name>
    <dbReference type="NCBI Taxonomy" id="6205"/>
    <lineage>
        <taxon>Eukaryota</taxon>
        <taxon>Metazoa</taxon>
        <taxon>Spiralia</taxon>
        <taxon>Lophotrochozoa</taxon>
        <taxon>Platyhelminthes</taxon>
        <taxon>Cestoda</taxon>
        <taxon>Eucestoda</taxon>
        <taxon>Cyclophyllidea</taxon>
        <taxon>Taeniidae</taxon>
        <taxon>Hydatigera</taxon>
    </lineage>
</organism>
<proteinExistence type="inferred from homology"/>
<dbReference type="GO" id="GO:0005960">
    <property type="term" value="C:glycine cleavage complex"/>
    <property type="evidence" value="ECO:0007669"/>
    <property type="project" value="UniProtKB-UniRule"/>
</dbReference>
<evidence type="ECO:0000313" key="10">
    <source>
        <dbReference type="WBParaSite" id="TTAC_0000695301-mRNA-1"/>
    </source>
</evidence>
<keyword evidence="2 4" id="KW-0450">Lipoyl</keyword>
<evidence type="ECO:0000256" key="3">
    <source>
        <dbReference type="ARBA" id="ARBA00022946"/>
    </source>
</evidence>
<dbReference type="InterPro" id="IPR000089">
    <property type="entry name" value="Biotin_lipoyl"/>
</dbReference>
<dbReference type="STRING" id="6205.A0A0R3X192"/>
<dbReference type="GO" id="GO:0019464">
    <property type="term" value="P:glycine decarboxylation via glycine cleavage system"/>
    <property type="evidence" value="ECO:0007669"/>
    <property type="project" value="UniProtKB-UniRule"/>
</dbReference>
<dbReference type="Gene3D" id="2.40.50.100">
    <property type="match status" value="1"/>
</dbReference>
<keyword evidence="9" id="KW-1185">Reference proteome</keyword>
<evidence type="ECO:0000313" key="8">
    <source>
        <dbReference type="EMBL" id="VDM31226.1"/>
    </source>
</evidence>
<reference evidence="8 9" key="2">
    <citation type="submission" date="2018-11" db="EMBL/GenBank/DDBJ databases">
        <authorList>
            <consortium name="Pathogen Informatics"/>
        </authorList>
    </citation>
    <scope>NUCLEOTIDE SEQUENCE [LARGE SCALE GENOMIC DNA]</scope>
</reference>
<feature type="domain" description="Lipoyl-binding" evidence="7">
    <location>
        <begin position="51"/>
        <end position="133"/>
    </location>
</feature>
<dbReference type="InterPro" id="IPR033753">
    <property type="entry name" value="GCV_H/Fam206"/>
</dbReference>
<evidence type="ECO:0000256" key="6">
    <source>
        <dbReference type="SAM" id="MobiDB-lite"/>
    </source>
</evidence>
<keyword evidence="5" id="KW-0496">Mitochondrion</keyword>
<comment type="cofactor">
    <cofactor evidence="5">
        <name>(R)-lipoate</name>
        <dbReference type="ChEBI" id="CHEBI:83088"/>
    </cofactor>
    <text evidence="5">Binds 1 lipoyl cofactor covalently.</text>
</comment>
<dbReference type="GO" id="GO:0009249">
    <property type="term" value="P:protein lipoylation"/>
    <property type="evidence" value="ECO:0007669"/>
    <property type="project" value="TreeGrafter"/>
</dbReference>
<evidence type="ECO:0000313" key="9">
    <source>
        <dbReference type="Proteomes" id="UP000274429"/>
    </source>
</evidence>
<name>A0A0R3X192_HYDTA</name>
<evidence type="ECO:0000259" key="7">
    <source>
        <dbReference type="PROSITE" id="PS50968"/>
    </source>
</evidence>
<dbReference type="OrthoDB" id="10264154at2759"/>
<reference evidence="10" key="1">
    <citation type="submission" date="2017-02" db="UniProtKB">
        <authorList>
            <consortium name="WormBaseParasite"/>
        </authorList>
    </citation>
    <scope>IDENTIFICATION</scope>
</reference>
<dbReference type="AlphaFoldDB" id="A0A0R3X192"/>
<dbReference type="InterPro" id="IPR002930">
    <property type="entry name" value="GCV_H"/>
</dbReference>
<dbReference type="PANTHER" id="PTHR11715">
    <property type="entry name" value="GLYCINE CLEAVAGE SYSTEM H PROTEIN"/>
    <property type="match status" value="1"/>
</dbReference>
<dbReference type="HAMAP" id="MF_00272">
    <property type="entry name" value="GcvH"/>
    <property type="match status" value="1"/>
</dbReference>
<keyword evidence="3 5" id="KW-0809">Transit peptide</keyword>
<dbReference type="NCBIfam" id="NF002270">
    <property type="entry name" value="PRK01202.1"/>
    <property type="match status" value="1"/>
</dbReference>
<evidence type="ECO:0000256" key="2">
    <source>
        <dbReference type="ARBA" id="ARBA00022823"/>
    </source>
</evidence>
<comment type="function">
    <text evidence="5">The H protein shuttles the methylamine group of glycine from the P protein to the T protein.</text>
</comment>
<dbReference type="GO" id="GO:0005739">
    <property type="term" value="C:mitochondrion"/>
    <property type="evidence" value="ECO:0007669"/>
    <property type="project" value="UniProtKB-SubCell"/>
</dbReference>
<dbReference type="InterPro" id="IPR003016">
    <property type="entry name" value="2-oxoA_DH_lipoyl-BS"/>
</dbReference>
<dbReference type="InterPro" id="IPR017453">
    <property type="entry name" value="GCV_H_sub"/>
</dbReference>
<dbReference type="SUPFAM" id="SSF51230">
    <property type="entry name" value="Single hybrid motif"/>
    <property type="match status" value="1"/>
</dbReference>
<feature type="modified residue" description="N6-lipoyllysine" evidence="4">
    <location>
        <position position="92"/>
    </location>
</feature>
<dbReference type="PROSITE" id="PS00189">
    <property type="entry name" value="LIPOYL"/>
    <property type="match status" value="1"/>
</dbReference>
<dbReference type="InterPro" id="IPR011053">
    <property type="entry name" value="Single_hybrid_motif"/>
</dbReference>
<evidence type="ECO:0000256" key="5">
    <source>
        <dbReference type="RuleBase" id="RU364055"/>
    </source>
</evidence>
<accession>A0A0R3X192</accession>
<dbReference type="WBParaSite" id="TTAC_0000695301-mRNA-1">
    <property type="protein sequence ID" value="TTAC_0000695301-mRNA-1"/>
    <property type="gene ID" value="TTAC_0000695301"/>
</dbReference>
<feature type="region of interest" description="Disordered" evidence="6">
    <location>
        <begin position="115"/>
        <end position="158"/>
    </location>
</feature>
<evidence type="ECO:0000256" key="4">
    <source>
        <dbReference type="PIRSR" id="PIRSR617453-50"/>
    </source>
</evidence>
<feature type="compositionally biased region" description="Basic and acidic residues" evidence="6">
    <location>
        <begin position="147"/>
        <end position="158"/>
    </location>
</feature>
<evidence type="ECO:0000256" key="1">
    <source>
        <dbReference type="ARBA" id="ARBA00009249"/>
    </source>
</evidence>
<dbReference type="NCBIfam" id="TIGR00527">
    <property type="entry name" value="gcvH"/>
    <property type="match status" value="1"/>
</dbReference>
<dbReference type="Proteomes" id="UP000274429">
    <property type="component" value="Unassembled WGS sequence"/>
</dbReference>
<protein>
    <recommendedName>
        <fullName evidence="5">Glycine cleavage system H protein</fullName>
    </recommendedName>
</protein>
<dbReference type="CDD" id="cd06848">
    <property type="entry name" value="GCS_H"/>
    <property type="match status" value="1"/>
</dbReference>
<dbReference type="PANTHER" id="PTHR11715:SF3">
    <property type="entry name" value="GLYCINE CLEAVAGE SYSTEM H PROTEIN-RELATED"/>
    <property type="match status" value="1"/>
</dbReference>
<comment type="subunit">
    <text evidence="5">The glycine cleavage system is composed of four proteins: P, T, L and H.</text>
</comment>
<sequence length="158" mass="17712">MVLLGIMSRLRWIRQVPSLVSPKTLSVIGTRPMSSLKYTKTHEWIRPEDGTYTIGLSKFATDSIGDVVYVDLPDPGTKLKRGESFGNAESSKATSELFAPISGTVEEINEAVRDKPSLLNKSPENDGWLLKMKPDSSTTSDDLMTGEEYREFLRRDER</sequence>